<reference evidence="2" key="1">
    <citation type="submission" date="2020-08" db="EMBL/GenBank/DDBJ databases">
        <title>Novel species isolated from subtropical streams in China.</title>
        <authorList>
            <person name="Lu H."/>
        </authorList>
    </citation>
    <scope>NUCLEOTIDE SEQUENCE</scope>
    <source>
        <strain evidence="2">CY7W</strain>
    </source>
</reference>
<dbReference type="PANTHER" id="PTHR43677:SF4">
    <property type="entry name" value="QUINONE OXIDOREDUCTASE-LIKE PROTEIN 2"/>
    <property type="match status" value="1"/>
</dbReference>
<dbReference type="GO" id="GO:0016491">
    <property type="term" value="F:oxidoreductase activity"/>
    <property type="evidence" value="ECO:0007669"/>
    <property type="project" value="InterPro"/>
</dbReference>
<gene>
    <name evidence="2" type="ORF">H8K47_06245</name>
</gene>
<sequence length="326" mass="34772">MKAVVCKQWGPPEALEVCEIPDLTPGPQEVLIQVQAAGINFPDVLIIQNKYQFKPELPFTPGSEACGIVQATGAEVKHFKAGDRVIAFVGNGAFAQQLLAPQQAIFPVPPGMDDDTAAAITLTYGTSHHALLDRAQLKAGETVLVLGASGGVGIAAIEIAKATGARVIAAASSAEKLAVCVEHGADICINYNDADWRDQLKAATGKQGPDVIFDPVGGDYAEAAFRSIAWRGRYLVIGFANGEIPKIPLNLPLLKGASILGVFWGDFVRREPTANLQAMQQLVGWFHEKKIRPHISGRYSLSDCATAMNLLATRKATGKLIIRPQD</sequence>
<accession>A0A923KYT8</accession>
<dbReference type="InterPro" id="IPR013154">
    <property type="entry name" value="ADH-like_N"/>
</dbReference>
<organism evidence="2 3">
    <name type="scientific">Undibacterium rugosum</name>
    <dbReference type="NCBI Taxonomy" id="2762291"/>
    <lineage>
        <taxon>Bacteria</taxon>
        <taxon>Pseudomonadati</taxon>
        <taxon>Pseudomonadota</taxon>
        <taxon>Betaproteobacteria</taxon>
        <taxon>Burkholderiales</taxon>
        <taxon>Oxalobacteraceae</taxon>
        <taxon>Undibacterium</taxon>
    </lineage>
</organism>
<dbReference type="Gene3D" id="3.90.180.10">
    <property type="entry name" value="Medium-chain alcohol dehydrogenases, catalytic domain"/>
    <property type="match status" value="1"/>
</dbReference>
<dbReference type="EMBL" id="JACOGG010000005">
    <property type="protein sequence ID" value="MBC3934955.1"/>
    <property type="molecule type" value="Genomic_DNA"/>
</dbReference>
<protein>
    <submittedName>
        <fullName evidence="2">NADPH:quinone oxidoreductase family protein</fullName>
    </submittedName>
</protein>
<dbReference type="PANTHER" id="PTHR43677">
    <property type="entry name" value="SHORT-CHAIN DEHYDROGENASE/REDUCTASE"/>
    <property type="match status" value="1"/>
</dbReference>
<dbReference type="AlphaFoldDB" id="A0A923KYT8"/>
<name>A0A923KYT8_9BURK</name>
<dbReference type="CDD" id="cd08241">
    <property type="entry name" value="QOR1"/>
    <property type="match status" value="1"/>
</dbReference>
<dbReference type="InterPro" id="IPR036291">
    <property type="entry name" value="NAD(P)-bd_dom_sf"/>
</dbReference>
<dbReference type="InterPro" id="IPR051397">
    <property type="entry name" value="Zn-ADH-like_protein"/>
</dbReference>
<dbReference type="SUPFAM" id="SSF50129">
    <property type="entry name" value="GroES-like"/>
    <property type="match status" value="1"/>
</dbReference>
<dbReference type="InterPro" id="IPR011032">
    <property type="entry name" value="GroES-like_sf"/>
</dbReference>
<comment type="caution">
    <text evidence="2">The sequence shown here is derived from an EMBL/GenBank/DDBJ whole genome shotgun (WGS) entry which is preliminary data.</text>
</comment>
<dbReference type="SUPFAM" id="SSF51735">
    <property type="entry name" value="NAD(P)-binding Rossmann-fold domains"/>
    <property type="match status" value="1"/>
</dbReference>
<dbReference type="Pfam" id="PF08240">
    <property type="entry name" value="ADH_N"/>
    <property type="match status" value="1"/>
</dbReference>
<dbReference type="Gene3D" id="3.40.50.720">
    <property type="entry name" value="NAD(P)-binding Rossmann-like Domain"/>
    <property type="match status" value="1"/>
</dbReference>
<dbReference type="RefSeq" id="WP_186880556.1">
    <property type="nucleotide sequence ID" value="NZ_JACOGG010000005.1"/>
</dbReference>
<evidence type="ECO:0000259" key="1">
    <source>
        <dbReference type="SMART" id="SM00829"/>
    </source>
</evidence>
<dbReference type="InterPro" id="IPR013149">
    <property type="entry name" value="ADH-like_C"/>
</dbReference>
<proteinExistence type="predicted"/>
<evidence type="ECO:0000313" key="3">
    <source>
        <dbReference type="Proteomes" id="UP000612361"/>
    </source>
</evidence>
<dbReference type="Proteomes" id="UP000612361">
    <property type="component" value="Unassembled WGS sequence"/>
</dbReference>
<dbReference type="InterPro" id="IPR020843">
    <property type="entry name" value="ER"/>
</dbReference>
<dbReference type="Pfam" id="PF00107">
    <property type="entry name" value="ADH_zinc_N"/>
    <property type="match status" value="1"/>
</dbReference>
<keyword evidence="3" id="KW-1185">Reference proteome</keyword>
<feature type="domain" description="Enoyl reductase (ER)" evidence="1">
    <location>
        <begin position="10"/>
        <end position="322"/>
    </location>
</feature>
<evidence type="ECO:0000313" key="2">
    <source>
        <dbReference type="EMBL" id="MBC3934955.1"/>
    </source>
</evidence>
<dbReference type="SMART" id="SM00829">
    <property type="entry name" value="PKS_ER"/>
    <property type="match status" value="1"/>
</dbReference>